<evidence type="ECO:0000256" key="1">
    <source>
        <dbReference type="SAM" id="Phobius"/>
    </source>
</evidence>
<protein>
    <submittedName>
        <fullName evidence="2">Uncharacterized protein</fullName>
    </submittedName>
</protein>
<sequence length="97" mass="11512">MDHSSVHFIVFEDINFVLIFQQIICYHKLDYKYGSPLFIYMHEVIKRSSIYLDVKLSGLVFQCLKCFSLQLFLLFIFTFLISPFVFTLLYILDPILG</sequence>
<keyword evidence="1" id="KW-0472">Membrane</keyword>
<feature type="transmembrane region" description="Helical" evidence="1">
    <location>
        <begin position="71"/>
        <end position="92"/>
    </location>
</feature>
<evidence type="ECO:0000313" key="2">
    <source>
        <dbReference type="EMBL" id="KAE9587079.1"/>
    </source>
</evidence>
<dbReference type="AlphaFoldDB" id="A0A6A4NIF0"/>
<organism evidence="2 3">
    <name type="scientific">Lupinus albus</name>
    <name type="common">White lupine</name>
    <name type="synonym">Lupinus termis</name>
    <dbReference type="NCBI Taxonomy" id="3870"/>
    <lineage>
        <taxon>Eukaryota</taxon>
        <taxon>Viridiplantae</taxon>
        <taxon>Streptophyta</taxon>
        <taxon>Embryophyta</taxon>
        <taxon>Tracheophyta</taxon>
        <taxon>Spermatophyta</taxon>
        <taxon>Magnoliopsida</taxon>
        <taxon>eudicotyledons</taxon>
        <taxon>Gunneridae</taxon>
        <taxon>Pentapetalae</taxon>
        <taxon>rosids</taxon>
        <taxon>fabids</taxon>
        <taxon>Fabales</taxon>
        <taxon>Fabaceae</taxon>
        <taxon>Papilionoideae</taxon>
        <taxon>50 kb inversion clade</taxon>
        <taxon>genistoids sensu lato</taxon>
        <taxon>core genistoids</taxon>
        <taxon>Genisteae</taxon>
        <taxon>Lupinus</taxon>
    </lineage>
</organism>
<comment type="caution">
    <text evidence="2">The sequence shown here is derived from an EMBL/GenBank/DDBJ whole genome shotgun (WGS) entry which is preliminary data.</text>
</comment>
<keyword evidence="3" id="KW-1185">Reference proteome</keyword>
<keyword evidence="1" id="KW-1133">Transmembrane helix</keyword>
<dbReference type="EMBL" id="WOCE01000023">
    <property type="protein sequence ID" value="KAE9587079.1"/>
    <property type="molecule type" value="Genomic_DNA"/>
</dbReference>
<evidence type="ECO:0000313" key="3">
    <source>
        <dbReference type="Proteomes" id="UP000447434"/>
    </source>
</evidence>
<proteinExistence type="predicted"/>
<reference evidence="3" key="1">
    <citation type="journal article" date="2020" name="Nat. Commun.">
        <title>Genome sequence of the cluster root forming white lupin.</title>
        <authorList>
            <person name="Hufnagel B."/>
            <person name="Marques A."/>
            <person name="Soriano A."/>
            <person name="Marques L."/>
            <person name="Divol F."/>
            <person name="Doumas P."/>
            <person name="Sallet E."/>
            <person name="Mancinotti D."/>
            <person name="Carrere S."/>
            <person name="Marande W."/>
            <person name="Arribat S."/>
            <person name="Keller J."/>
            <person name="Huneau C."/>
            <person name="Blein T."/>
            <person name="Aime D."/>
            <person name="Laguerre M."/>
            <person name="Taylor J."/>
            <person name="Schubert V."/>
            <person name="Nelson M."/>
            <person name="Geu-Flores F."/>
            <person name="Crespi M."/>
            <person name="Gallardo-Guerrero K."/>
            <person name="Delaux P.-M."/>
            <person name="Salse J."/>
            <person name="Berges H."/>
            <person name="Guyot R."/>
            <person name="Gouzy J."/>
            <person name="Peret B."/>
        </authorList>
    </citation>
    <scope>NUCLEOTIDE SEQUENCE [LARGE SCALE GENOMIC DNA]</scope>
    <source>
        <strain evidence="3">cv. Amiga</strain>
    </source>
</reference>
<accession>A0A6A4NIF0</accession>
<dbReference type="Proteomes" id="UP000447434">
    <property type="component" value="Chromosome 23"/>
</dbReference>
<keyword evidence="1" id="KW-0812">Transmembrane</keyword>
<gene>
    <name evidence="2" type="ORF">Lalb_Chr23g0269871</name>
</gene>
<name>A0A6A4NIF0_LUPAL</name>